<keyword evidence="2" id="KW-1185">Reference proteome</keyword>
<name>A0A7W6GE88_9HYPH</name>
<evidence type="ECO:0000313" key="2">
    <source>
        <dbReference type="Proteomes" id="UP000528964"/>
    </source>
</evidence>
<dbReference type="Proteomes" id="UP000528964">
    <property type="component" value="Unassembled WGS sequence"/>
</dbReference>
<organism evidence="1 2">
    <name type="scientific">Hansschlegelia beijingensis</name>
    <dbReference type="NCBI Taxonomy" id="1133344"/>
    <lineage>
        <taxon>Bacteria</taxon>
        <taxon>Pseudomonadati</taxon>
        <taxon>Pseudomonadota</taxon>
        <taxon>Alphaproteobacteria</taxon>
        <taxon>Hyphomicrobiales</taxon>
        <taxon>Methylopilaceae</taxon>
        <taxon>Hansschlegelia</taxon>
    </lineage>
</organism>
<comment type="caution">
    <text evidence="1">The sequence shown here is derived from an EMBL/GenBank/DDBJ whole genome shotgun (WGS) entry which is preliminary data.</text>
</comment>
<accession>A0A7W6GE88</accession>
<dbReference type="EMBL" id="JACIDR010000001">
    <property type="protein sequence ID" value="MBB3971627.1"/>
    <property type="molecule type" value="Genomic_DNA"/>
</dbReference>
<dbReference type="AlphaFoldDB" id="A0A7W6GE88"/>
<gene>
    <name evidence="1" type="ORF">GGR24_000260</name>
</gene>
<sequence>MSLPLTIEEDSWADNVLQFRVSAMGQSCLGQIEVLPEMVKLEVTLPGVLGFFADKCMSVVRKRAQLLLQAPGRG</sequence>
<proteinExistence type="predicted"/>
<protein>
    <submittedName>
        <fullName evidence="1">Uncharacterized protein</fullName>
    </submittedName>
</protein>
<reference evidence="1 2" key="1">
    <citation type="submission" date="2020-08" db="EMBL/GenBank/DDBJ databases">
        <title>Genomic Encyclopedia of Type Strains, Phase IV (KMG-IV): sequencing the most valuable type-strain genomes for metagenomic binning, comparative biology and taxonomic classification.</title>
        <authorList>
            <person name="Goeker M."/>
        </authorList>
    </citation>
    <scope>NUCLEOTIDE SEQUENCE [LARGE SCALE GENOMIC DNA]</scope>
    <source>
        <strain evidence="1 2">DSM 25481</strain>
    </source>
</reference>
<evidence type="ECO:0000313" key="1">
    <source>
        <dbReference type="EMBL" id="MBB3971627.1"/>
    </source>
</evidence>